<reference evidence="2" key="1">
    <citation type="journal article" date="2022" name="IScience">
        <title>Evolution of zygomycete secretomes and the origins of terrestrial fungal ecologies.</title>
        <authorList>
            <person name="Chang Y."/>
            <person name="Wang Y."/>
            <person name="Mondo S."/>
            <person name="Ahrendt S."/>
            <person name="Andreopoulos W."/>
            <person name="Barry K."/>
            <person name="Beard J."/>
            <person name="Benny G.L."/>
            <person name="Blankenship S."/>
            <person name="Bonito G."/>
            <person name="Cuomo C."/>
            <person name="Desiro A."/>
            <person name="Gervers K.A."/>
            <person name="Hundley H."/>
            <person name="Kuo A."/>
            <person name="LaButti K."/>
            <person name="Lang B.F."/>
            <person name="Lipzen A."/>
            <person name="O'Donnell K."/>
            <person name="Pangilinan J."/>
            <person name="Reynolds N."/>
            <person name="Sandor L."/>
            <person name="Smith M.E."/>
            <person name="Tsang A."/>
            <person name="Grigoriev I.V."/>
            <person name="Stajich J.E."/>
            <person name="Spatafora J.W."/>
        </authorList>
    </citation>
    <scope>NUCLEOTIDE SEQUENCE</scope>
    <source>
        <strain evidence="2">RSA 2281</strain>
    </source>
</reference>
<evidence type="ECO:0000256" key="1">
    <source>
        <dbReference type="SAM" id="SignalP"/>
    </source>
</evidence>
<sequence>PTIFFIFFFFSFLLNLLSHHHHHQIFKATKTMARVKPVTCTQPLVIKKSVSYSIKSKNYECNTSNQPMTPKGRALHTYWVLSKRVEDYEHRYLSACVLNASSEITNRARRACVRAQNDIDHFRAICKKRYPDRMEFYSIEEIEMKNKYRQY</sequence>
<organism evidence="2 3">
    <name type="scientific">Phascolomyces articulosus</name>
    <dbReference type="NCBI Taxonomy" id="60185"/>
    <lineage>
        <taxon>Eukaryota</taxon>
        <taxon>Fungi</taxon>
        <taxon>Fungi incertae sedis</taxon>
        <taxon>Mucoromycota</taxon>
        <taxon>Mucoromycotina</taxon>
        <taxon>Mucoromycetes</taxon>
        <taxon>Mucorales</taxon>
        <taxon>Lichtheimiaceae</taxon>
        <taxon>Phascolomyces</taxon>
    </lineage>
</organism>
<feature type="chain" id="PRO_5042195839" evidence="1">
    <location>
        <begin position="19"/>
        <end position="151"/>
    </location>
</feature>
<evidence type="ECO:0000313" key="3">
    <source>
        <dbReference type="Proteomes" id="UP001209540"/>
    </source>
</evidence>
<feature type="signal peptide" evidence="1">
    <location>
        <begin position="1"/>
        <end position="18"/>
    </location>
</feature>
<dbReference type="Proteomes" id="UP001209540">
    <property type="component" value="Unassembled WGS sequence"/>
</dbReference>
<dbReference type="EMBL" id="JAIXMP010000017">
    <property type="protein sequence ID" value="KAI9259688.1"/>
    <property type="molecule type" value="Genomic_DNA"/>
</dbReference>
<dbReference type="AlphaFoldDB" id="A0AAD5K7P8"/>
<keyword evidence="1" id="KW-0732">Signal</keyword>
<proteinExistence type="predicted"/>
<accession>A0AAD5K7P8</accession>
<evidence type="ECO:0000313" key="2">
    <source>
        <dbReference type="EMBL" id="KAI9259688.1"/>
    </source>
</evidence>
<gene>
    <name evidence="2" type="ORF">BDA99DRAFT_99194</name>
</gene>
<comment type="caution">
    <text evidence="2">The sequence shown here is derived from an EMBL/GenBank/DDBJ whole genome shotgun (WGS) entry which is preliminary data.</text>
</comment>
<feature type="non-terminal residue" evidence="2">
    <location>
        <position position="1"/>
    </location>
</feature>
<name>A0AAD5K7P8_9FUNG</name>
<keyword evidence="3" id="KW-1185">Reference proteome</keyword>
<protein>
    <submittedName>
        <fullName evidence="2">Uncharacterized protein</fullName>
    </submittedName>
</protein>
<reference evidence="2" key="2">
    <citation type="submission" date="2023-02" db="EMBL/GenBank/DDBJ databases">
        <authorList>
            <consortium name="DOE Joint Genome Institute"/>
            <person name="Mondo S.J."/>
            <person name="Chang Y."/>
            <person name="Wang Y."/>
            <person name="Ahrendt S."/>
            <person name="Andreopoulos W."/>
            <person name="Barry K."/>
            <person name="Beard J."/>
            <person name="Benny G.L."/>
            <person name="Blankenship S."/>
            <person name="Bonito G."/>
            <person name="Cuomo C."/>
            <person name="Desiro A."/>
            <person name="Gervers K.A."/>
            <person name="Hundley H."/>
            <person name="Kuo A."/>
            <person name="LaButti K."/>
            <person name="Lang B.F."/>
            <person name="Lipzen A."/>
            <person name="O'Donnell K."/>
            <person name="Pangilinan J."/>
            <person name="Reynolds N."/>
            <person name="Sandor L."/>
            <person name="Smith M.W."/>
            <person name="Tsang A."/>
            <person name="Grigoriev I.V."/>
            <person name="Stajich J.E."/>
            <person name="Spatafora J.W."/>
        </authorList>
    </citation>
    <scope>NUCLEOTIDE SEQUENCE</scope>
    <source>
        <strain evidence="2">RSA 2281</strain>
    </source>
</reference>